<reference evidence="3 4" key="1">
    <citation type="journal article" date="2018" name="IMA Fungus">
        <title>IMA Genome-F 9: Draft genome sequence of Annulohypoxylon stygium, Aspergillus mulundensis, Berkeleyomyces basicola (syn. Thielaviopsis basicola), Ceratocystis smalleyi, two Cercospora beticola strains, Coleophoma cylindrospora, Fusarium fracticaudum, Phialophora cf. hyalina, and Morchella septimelata.</title>
        <authorList>
            <person name="Wingfield B.D."/>
            <person name="Bills G.F."/>
            <person name="Dong Y."/>
            <person name="Huang W."/>
            <person name="Nel W.J."/>
            <person name="Swalarsk-Parry B.S."/>
            <person name="Vaghefi N."/>
            <person name="Wilken P.M."/>
            <person name="An Z."/>
            <person name="de Beer Z.W."/>
            <person name="De Vos L."/>
            <person name="Chen L."/>
            <person name="Duong T.A."/>
            <person name="Gao Y."/>
            <person name="Hammerbacher A."/>
            <person name="Kikkert J.R."/>
            <person name="Li Y."/>
            <person name="Li H."/>
            <person name="Li K."/>
            <person name="Li Q."/>
            <person name="Liu X."/>
            <person name="Ma X."/>
            <person name="Naidoo K."/>
            <person name="Pethybridge S.J."/>
            <person name="Sun J."/>
            <person name="Steenkamp E.T."/>
            <person name="van der Nest M.A."/>
            <person name="van Wyk S."/>
            <person name="Wingfield M.J."/>
            <person name="Xiong C."/>
            <person name="Yue Q."/>
            <person name="Zhang X."/>
        </authorList>
    </citation>
    <scope>NUCLEOTIDE SEQUENCE [LARGE SCALE GENOMIC DNA]</scope>
    <source>
        <strain evidence="3 4">BP5796</strain>
    </source>
</reference>
<evidence type="ECO:0000313" key="3">
    <source>
        <dbReference type="EMBL" id="RDW57274.1"/>
    </source>
</evidence>
<dbReference type="Gene3D" id="2.60.40.1610">
    <property type="entry name" value="Domain of unknown function DUF1254"/>
    <property type="match status" value="1"/>
</dbReference>
<keyword evidence="4" id="KW-1185">Reference proteome</keyword>
<feature type="domain" description="DUF1254" evidence="2">
    <location>
        <begin position="33"/>
        <end position="165"/>
    </location>
</feature>
<sequence length="447" mass="48358">MSVFNASVFALQYGIPIYSFAQLAVPLVDTGSINVLVPQPTLATPDETQVNAPNVDTLYSSAVYDLSQNDVRMTVPPVDEDRHNVTSGNTLYLTFGDEFAAIGSVNNSTAGDYLLRRSCGGEFGIEHSTGQDGYQGYVNSPTTQGSILIRILVKNNGTDLEYVQDTLESCNATTVPRDETYGAPLSNATFAGILDSNNTTTATLELLARLNDQNPPFNITDFDYVVGQLQEAGIYGGRYHQPDGLNLTQVQLVVVEAIQNFGLNDLASLGNGWEHNVPSGLYGSDYVDRTFSAQSGYLEQVADQSLYPGLADDVMQVSDTEAYIYEFKSKPPVTASGFWSLTLYNSEKFLVANPEDKYSVGDRSNVTYPDGQPVYGSNSSNTTDGSFQVLVQSFAVPPPANWSNNWLPAPSDNSNFSTTLRLYGPSEGLSNGDWVYPVVTKVAAIVA</sequence>
<organism evidence="3 4">
    <name type="scientific">Coleophoma crateriformis</name>
    <dbReference type="NCBI Taxonomy" id="565419"/>
    <lineage>
        <taxon>Eukaryota</taxon>
        <taxon>Fungi</taxon>
        <taxon>Dikarya</taxon>
        <taxon>Ascomycota</taxon>
        <taxon>Pezizomycotina</taxon>
        <taxon>Leotiomycetes</taxon>
        <taxon>Helotiales</taxon>
        <taxon>Dermateaceae</taxon>
        <taxon>Coleophoma</taxon>
    </lineage>
</organism>
<dbReference type="PANTHER" id="PTHR36509">
    <property type="entry name" value="BLL3101 PROTEIN"/>
    <property type="match status" value="1"/>
</dbReference>
<dbReference type="AlphaFoldDB" id="A0A3D8Q786"/>
<dbReference type="Pfam" id="PF06742">
    <property type="entry name" value="DUF1214"/>
    <property type="match status" value="1"/>
</dbReference>
<dbReference type="InterPro" id="IPR037049">
    <property type="entry name" value="DUF1214_C_sf"/>
</dbReference>
<comment type="caution">
    <text evidence="3">The sequence shown here is derived from an EMBL/GenBank/DDBJ whole genome shotgun (WGS) entry which is preliminary data.</text>
</comment>
<gene>
    <name evidence="3" type="ORF">BP5796_12724</name>
</gene>
<evidence type="ECO:0000259" key="2">
    <source>
        <dbReference type="Pfam" id="PF06863"/>
    </source>
</evidence>
<proteinExistence type="predicted"/>
<dbReference type="InterPro" id="IPR037050">
    <property type="entry name" value="DUF1254_sf"/>
</dbReference>
<dbReference type="Pfam" id="PF06863">
    <property type="entry name" value="DUF1254"/>
    <property type="match status" value="1"/>
</dbReference>
<accession>A0A3D8Q786</accession>
<dbReference type="InterPro" id="IPR010621">
    <property type="entry name" value="DUF1214"/>
</dbReference>
<dbReference type="Gene3D" id="2.60.120.600">
    <property type="entry name" value="Domain of unknown function DUF1214, C-terminal domain"/>
    <property type="match status" value="1"/>
</dbReference>
<dbReference type="PANTHER" id="PTHR36509:SF2">
    <property type="entry name" value="BLL3101 PROTEIN"/>
    <property type="match status" value="1"/>
</dbReference>
<name>A0A3D8Q786_9HELO</name>
<dbReference type="OrthoDB" id="2018906at2759"/>
<dbReference type="InterPro" id="IPR010679">
    <property type="entry name" value="DUF1254"/>
</dbReference>
<dbReference type="SUPFAM" id="SSF160935">
    <property type="entry name" value="VPA0735-like"/>
    <property type="match status" value="1"/>
</dbReference>
<protein>
    <recommendedName>
        <fullName evidence="5">DUF1254 domain-containing protein</fullName>
    </recommendedName>
</protein>
<dbReference type="EMBL" id="PDLN01000023">
    <property type="protein sequence ID" value="RDW57274.1"/>
    <property type="molecule type" value="Genomic_DNA"/>
</dbReference>
<evidence type="ECO:0000313" key="4">
    <source>
        <dbReference type="Proteomes" id="UP000256328"/>
    </source>
</evidence>
<dbReference type="Proteomes" id="UP000256328">
    <property type="component" value="Unassembled WGS sequence"/>
</dbReference>
<evidence type="ECO:0000259" key="1">
    <source>
        <dbReference type="Pfam" id="PF06742"/>
    </source>
</evidence>
<evidence type="ECO:0008006" key="5">
    <source>
        <dbReference type="Google" id="ProtNLM"/>
    </source>
</evidence>
<feature type="domain" description="DUF1214" evidence="1">
    <location>
        <begin position="317"/>
        <end position="426"/>
    </location>
</feature>